<dbReference type="Proteomes" id="UP001140513">
    <property type="component" value="Unassembled WGS sequence"/>
</dbReference>
<sequence>MASVSEHITPPKTPAGKTSMRMPIASILPTPPSSPSSSSRKPIVIPVASAATLPTTLPSQPVNDAQVLSHLESTPAAHTSTANTSSAPRTINTKPLTAGSPPSRTLAALKTDLRIDGWQCGAQTRRNTECQHFILNKNKNLINAQLASMTGLTRTSPDFKNALLKLVMLVHCHQHNANQKYQRRLEVWSLAFPPGSVDDGSEPEVPIEQLIRKALEPLSTKCIARGNGCACEERIGGHKVQNCERTLQELVKQELYSDNAKLEFLLKVLEWNMTCSIHQSSGQFTLVPAWKKSVMAVLPLPTPLGDRAVASNAPDKLQACPRAQTGPLIVSTPSMTEKKAVVIVEDLPSLRALPDPIISLDADPALYWPKAYDSSPFDILAHANHHASPTHSHKLIRDKISKPLDAHDLRDGYVYAYEVEGNEGYVKIGYTTRPVMERYDEWSFNCNRQTKPLYPSPPSAAATISSRATEAAAAPTVLIPHARRVEALCHAELKHRRIRMYCGACLQQHVEWFEVSAIEATAIIQKWSRWMTTRPYKLLQLRDKPKWTLKVAEAQRTSRFEQFMREVTVSHTPL</sequence>
<reference evidence="3" key="1">
    <citation type="submission" date="2022-10" db="EMBL/GenBank/DDBJ databases">
        <title>Tapping the CABI collections for fungal endophytes: first genome assemblies for Collariella, Neodidymelliopsis, Ascochyta clinopodiicola, Didymella pomorum, Didymosphaeria variabile, Neocosmospora piperis and Neocucurbitaria cava.</title>
        <authorList>
            <person name="Hill R."/>
        </authorList>
    </citation>
    <scope>NUCLEOTIDE SEQUENCE</scope>
    <source>
        <strain evidence="3">IMI 356815</strain>
    </source>
</reference>
<evidence type="ECO:0000313" key="4">
    <source>
        <dbReference type="Proteomes" id="UP001140513"/>
    </source>
</evidence>
<dbReference type="SMART" id="SM00974">
    <property type="entry name" value="T5orf172"/>
    <property type="match status" value="1"/>
</dbReference>
<gene>
    <name evidence="3" type="ORF">N0V89_012048</name>
</gene>
<feature type="region of interest" description="Disordered" evidence="1">
    <location>
        <begin position="1"/>
        <end position="41"/>
    </location>
</feature>
<feature type="compositionally biased region" description="Polar residues" evidence="1">
    <location>
        <begin position="88"/>
        <end position="103"/>
    </location>
</feature>
<feature type="compositionally biased region" description="Low complexity" evidence="1">
    <location>
        <begin position="73"/>
        <end position="87"/>
    </location>
</feature>
<organism evidence="3 4">
    <name type="scientific">Didymosphaeria variabile</name>
    <dbReference type="NCBI Taxonomy" id="1932322"/>
    <lineage>
        <taxon>Eukaryota</taxon>
        <taxon>Fungi</taxon>
        <taxon>Dikarya</taxon>
        <taxon>Ascomycota</taxon>
        <taxon>Pezizomycotina</taxon>
        <taxon>Dothideomycetes</taxon>
        <taxon>Pleosporomycetidae</taxon>
        <taxon>Pleosporales</taxon>
        <taxon>Massarineae</taxon>
        <taxon>Didymosphaeriaceae</taxon>
        <taxon>Didymosphaeria</taxon>
    </lineage>
</organism>
<evidence type="ECO:0000259" key="2">
    <source>
        <dbReference type="SMART" id="SM00974"/>
    </source>
</evidence>
<proteinExistence type="predicted"/>
<feature type="domain" description="Bacteriophage T5 Orf172 DNA-binding" evidence="2">
    <location>
        <begin position="420"/>
        <end position="527"/>
    </location>
</feature>
<protein>
    <recommendedName>
        <fullName evidence="2">Bacteriophage T5 Orf172 DNA-binding domain-containing protein</fullName>
    </recommendedName>
</protein>
<dbReference type="OrthoDB" id="3511049at2759"/>
<evidence type="ECO:0000256" key="1">
    <source>
        <dbReference type="SAM" id="MobiDB-lite"/>
    </source>
</evidence>
<dbReference type="RefSeq" id="XP_056066076.1">
    <property type="nucleotide sequence ID" value="XM_056220773.1"/>
</dbReference>
<dbReference type="InterPro" id="IPR018306">
    <property type="entry name" value="Phage_T5_Orf172_DNA-bd"/>
</dbReference>
<evidence type="ECO:0000313" key="3">
    <source>
        <dbReference type="EMBL" id="KAJ4345912.1"/>
    </source>
</evidence>
<comment type="caution">
    <text evidence="3">The sequence shown here is derived from an EMBL/GenBank/DDBJ whole genome shotgun (WGS) entry which is preliminary data.</text>
</comment>
<dbReference type="AlphaFoldDB" id="A0A9W8XCU8"/>
<dbReference type="Pfam" id="PF10544">
    <property type="entry name" value="T5orf172"/>
    <property type="match status" value="1"/>
</dbReference>
<dbReference type="EMBL" id="JAPEUX010000009">
    <property type="protein sequence ID" value="KAJ4345912.1"/>
    <property type="molecule type" value="Genomic_DNA"/>
</dbReference>
<feature type="region of interest" description="Disordered" evidence="1">
    <location>
        <begin position="72"/>
        <end position="103"/>
    </location>
</feature>
<dbReference type="InterPro" id="IPR053006">
    <property type="entry name" value="Meiosis_regulatory"/>
</dbReference>
<dbReference type="GeneID" id="80915578"/>
<dbReference type="PANTHER" id="PTHR28094:SF1">
    <property type="entry name" value="MEIOTICALLY UP-REGULATED GENE 113 PROTEIN"/>
    <property type="match status" value="1"/>
</dbReference>
<keyword evidence="4" id="KW-1185">Reference proteome</keyword>
<accession>A0A9W8XCU8</accession>
<dbReference type="PANTHER" id="PTHR28094">
    <property type="entry name" value="MEIOTICALLY UP-REGULATED GENE 113 PROTEIN"/>
    <property type="match status" value="1"/>
</dbReference>
<name>A0A9W8XCU8_9PLEO</name>